<evidence type="ECO:0000259" key="1">
    <source>
        <dbReference type="Pfam" id="PF03527"/>
    </source>
</evidence>
<evidence type="ECO:0000313" key="2">
    <source>
        <dbReference type="EMBL" id="VYT91824.1"/>
    </source>
</evidence>
<sequence length="111" mass="12946">MAQGSEDCAEWQTFVCEPGTHRPLALVDGHNYRHPHRLRPQVYWYQTDHTGTPHSLTDIRGRVVYRCTFTAYGKLLDEAFYTDERTGKPLINVRNPLRFQGQYEDDESGLF</sequence>
<dbReference type="AlphaFoldDB" id="A0A6N3AHY8"/>
<dbReference type="Gene3D" id="2.180.10.10">
    <property type="entry name" value="RHS repeat-associated core"/>
    <property type="match status" value="1"/>
</dbReference>
<dbReference type="InterPro" id="IPR001826">
    <property type="entry name" value="RHS"/>
</dbReference>
<name>A0A6N3AHY8_9ENTR</name>
<organism evidence="2">
    <name type="scientific">Phytobacter massiliensis</name>
    <dbReference type="NCBI Taxonomy" id="1485952"/>
    <lineage>
        <taxon>Bacteria</taxon>
        <taxon>Pseudomonadati</taxon>
        <taxon>Pseudomonadota</taxon>
        <taxon>Gammaproteobacteria</taxon>
        <taxon>Enterobacterales</taxon>
        <taxon>Enterobacteriaceae</taxon>
        <taxon>Phytobacter</taxon>
    </lineage>
</organism>
<dbReference type="RefSeq" id="WP_156565025.1">
    <property type="nucleotide sequence ID" value="NZ_CACRTZ010000004.1"/>
</dbReference>
<dbReference type="Pfam" id="PF03527">
    <property type="entry name" value="RHS"/>
    <property type="match status" value="1"/>
</dbReference>
<feature type="domain" description="RHS protein conserved region" evidence="1">
    <location>
        <begin position="42"/>
        <end position="78"/>
    </location>
</feature>
<reference evidence="2" key="1">
    <citation type="submission" date="2019-11" db="EMBL/GenBank/DDBJ databases">
        <authorList>
            <person name="Feng L."/>
        </authorList>
    </citation>
    <scope>NUCLEOTIDE SEQUENCE</scope>
    <source>
        <strain evidence="2">EMassiliensisLFYP7</strain>
    </source>
</reference>
<accession>A0A6N3AHY8</accession>
<proteinExistence type="predicted"/>
<protein>
    <submittedName>
        <fullName evidence="2">RHS protein</fullName>
    </submittedName>
</protein>
<gene>
    <name evidence="2" type="ORF">EMLFYP7_00945</name>
</gene>
<dbReference type="EMBL" id="CACRTZ010000004">
    <property type="protein sequence ID" value="VYT91824.1"/>
    <property type="molecule type" value="Genomic_DNA"/>
</dbReference>